<protein>
    <recommendedName>
        <fullName evidence="2">C2H2-type domain-containing protein</fullName>
    </recommendedName>
</protein>
<dbReference type="Proteomes" id="UP000078046">
    <property type="component" value="Unassembled WGS sequence"/>
</dbReference>
<reference evidence="3 4" key="1">
    <citation type="submission" date="2016-04" db="EMBL/GenBank/DDBJ databases">
        <title>The genome of Intoshia linei affirms orthonectids as highly simplified spiralians.</title>
        <authorList>
            <person name="Mikhailov K.V."/>
            <person name="Slusarev G.S."/>
            <person name="Nikitin M.A."/>
            <person name="Logacheva M.D."/>
            <person name="Penin A."/>
            <person name="Aleoshin V."/>
            <person name="Panchin Y.V."/>
        </authorList>
    </citation>
    <scope>NUCLEOTIDE SEQUENCE [LARGE SCALE GENOMIC DNA]</scope>
    <source>
        <strain evidence="3">Intl2013</strain>
        <tissue evidence="3">Whole animal</tissue>
    </source>
</reference>
<keyword evidence="1" id="KW-0479">Metal-binding</keyword>
<dbReference type="PROSITE" id="PS00028">
    <property type="entry name" value="ZINC_FINGER_C2H2_1"/>
    <property type="match status" value="2"/>
</dbReference>
<evidence type="ECO:0000259" key="2">
    <source>
        <dbReference type="PROSITE" id="PS50157"/>
    </source>
</evidence>
<keyword evidence="1" id="KW-0862">Zinc</keyword>
<dbReference type="AlphaFoldDB" id="A0A177BA25"/>
<keyword evidence="1" id="KW-0863">Zinc-finger</keyword>
<dbReference type="Gene3D" id="3.30.160.60">
    <property type="entry name" value="Classic Zinc Finger"/>
    <property type="match status" value="1"/>
</dbReference>
<evidence type="ECO:0000313" key="3">
    <source>
        <dbReference type="EMBL" id="OAF70294.1"/>
    </source>
</evidence>
<dbReference type="GO" id="GO:0008270">
    <property type="term" value="F:zinc ion binding"/>
    <property type="evidence" value="ECO:0007669"/>
    <property type="project" value="UniProtKB-KW"/>
</dbReference>
<name>A0A177BA25_9BILA</name>
<dbReference type="PROSITE" id="PS50157">
    <property type="entry name" value="ZINC_FINGER_C2H2_2"/>
    <property type="match status" value="1"/>
</dbReference>
<accession>A0A177BA25</accession>
<comment type="caution">
    <text evidence="3">The sequence shown here is derived from an EMBL/GenBank/DDBJ whole genome shotgun (WGS) entry which is preliminary data.</text>
</comment>
<dbReference type="OrthoDB" id="4748970at2759"/>
<feature type="non-terminal residue" evidence="3">
    <location>
        <position position="110"/>
    </location>
</feature>
<gene>
    <name evidence="3" type="ORF">A3Q56_01938</name>
</gene>
<dbReference type="EMBL" id="LWCA01000165">
    <property type="protein sequence ID" value="OAF70294.1"/>
    <property type="molecule type" value="Genomic_DNA"/>
</dbReference>
<evidence type="ECO:0000256" key="1">
    <source>
        <dbReference type="PROSITE-ProRule" id="PRU00042"/>
    </source>
</evidence>
<sequence length="110" mass="13320">MQVETFDFNLKREYKCDYKNCDKSYNSKTHFLRHKKLKHEDNSNAHHLTECEICSKVMWSSNLARHTLRCHNDNRFKCPEDECLLTFQKRCLLVDHLSDYHLKNLHKYAS</sequence>
<keyword evidence="4" id="KW-1185">Reference proteome</keyword>
<evidence type="ECO:0000313" key="4">
    <source>
        <dbReference type="Proteomes" id="UP000078046"/>
    </source>
</evidence>
<proteinExistence type="predicted"/>
<dbReference type="InterPro" id="IPR013087">
    <property type="entry name" value="Znf_C2H2_type"/>
</dbReference>
<feature type="domain" description="C2H2-type" evidence="2">
    <location>
        <begin position="14"/>
        <end position="44"/>
    </location>
</feature>
<dbReference type="SMART" id="SM00355">
    <property type="entry name" value="ZnF_C2H2"/>
    <property type="match status" value="3"/>
</dbReference>
<organism evidence="3 4">
    <name type="scientific">Intoshia linei</name>
    <dbReference type="NCBI Taxonomy" id="1819745"/>
    <lineage>
        <taxon>Eukaryota</taxon>
        <taxon>Metazoa</taxon>
        <taxon>Spiralia</taxon>
        <taxon>Lophotrochozoa</taxon>
        <taxon>Mesozoa</taxon>
        <taxon>Orthonectida</taxon>
        <taxon>Rhopaluridae</taxon>
        <taxon>Intoshia</taxon>
    </lineage>
</organism>